<dbReference type="InterPro" id="IPR011701">
    <property type="entry name" value="MFS"/>
</dbReference>
<keyword evidence="3 7" id="KW-0812">Transmembrane</keyword>
<name>A0A067MMC8_BOTB1</name>
<gene>
    <name evidence="9" type="ORF">BOTBODRAFT_30275</name>
</gene>
<evidence type="ECO:0000313" key="10">
    <source>
        <dbReference type="Proteomes" id="UP000027195"/>
    </source>
</evidence>
<organism evidence="9 10">
    <name type="scientific">Botryobasidium botryosum (strain FD-172 SS1)</name>
    <dbReference type="NCBI Taxonomy" id="930990"/>
    <lineage>
        <taxon>Eukaryota</taxon>
        <taxon>Fungi</taxon>
        <taxon>Dikarya</taxon>
        <taxon>Basidiomycota</taxon>
        <taxon>Agaricomycotina</taxon>
        <taxon>Agaricomycetes</taxon>
        <taxon>Cantharellales</taxon>
        <taxon>Botryobasidiaceae</taxon>
        <taxon>Botryobasidium</taxon>
    </lineage>
</organism>
<dbReference type="InterPro" id="IPR020846">
    <property type="entry name" value="MFS_dom"/>
</dbReference>
<dbReference type="Gene3D" id="1.20.1250.20">
    <property type="entry name" value="MFS general substrate transporter like domains"/>
    <property type="match status" value="2"/>
</dbReference>
<sequence>MSTSKAFARDDVESTKSEGSVKEVADHPSRSTLRSIALVAVCTFGMIINSAGSLALAPNLPRLGESLHIEDAKLQWIMSSYGLTSGCFLLLFGRLADLYGRKLVFILGTLWYAVWALGCGFAQNEISIDLMRGFQGMGSAAIIPAALGILAHSFPPSRARTLAFATFSAGAPLGGAIGVILGSVLVQFATISWRATFFLSAGLGVATALGAIFFIDPDVLDPQADKRVDWIGATIVTAALVLLLFVLGEGQLAPKGWKTPYILVLLILSITFLGVFIYWEHHIQINTTRAPLMRLELWKRAQGRFAVMQIIGFLIWAAFTSWMFFVVLYYQTYLGLTPVLSMVRMLPMIVTGIMLNVIVFLAASLIPGVILISFGCLATAVGCILFATIIPSAPYWAFSFPATILIVIGVDFAYATGSLFVAKIALPHEQSFAGGVYNTVIQVGGAVGLAATTVLYDQTALREAEKILGHPVTQVETEGPHEALLKGYQAAQWLGCAFALCAMLLSATFLRKIGYVGHRKPDASLEDSEKAAEA</sequence>
<dbReference type="InterPro" id="IPR036259">
    <property type="entry name" value="MFS_trans_sf"/>
</dbReference>
<keyword evidence="2" id="KW-0813">Transport</keyword>
<dbReference type="GO" id="GO:0022857">
    <property type="term" value="F:transmembrane transporter activity"/>
    <property type="evidence" value="ECO:0007669"/>
    <property type="project" value="InterPro"/>
</dbReference>
<feature type="transmembrane region" description="Helical" evidence="7">
    <location>
        <begin position="342"/>
        <end position="362"/>
    </location>
</feature>
<evidence type="ECO:0000256" key="7">
    <source>
        <dbReference type="SAM" id="Phobius"/>
    </source>
</evidence>
<dbReference type="OrthoDB" id="2130629at2759"/>
<dbReference type="PROSITE" id="PS50850">
    <property type="entry name" value="MFS"/>
    <property type="match status" value="1"/>
</dbReference>
<evidence type="ECO:0000256" key="1">
    <source>
        <dbReference type="ARBA" id="ARBA00004141"/>
    </source>
</evidence>
<feature type="transmembrane region" description="Helical" evidence="7">
    <location>
        <begin position="260"/>
        <end position="279"/>
    </location>
</feature>
<feature type="transmembrane region" description="Helical" evidence="7">
    <location>
        <begin position="162"/>
        <end position="189"/>
    </location>
</feature>
<protein>
    <recommendedName>
        <fullName evidence="8">Major facilitator superfamily (MFS) profile domain-containing protein</fullName>
    </recommendedName>
</protein>
<feature type="transmembrane region" description="Helical" evidence="7">
    <location>
        <begin position="490"/>
        <end position="510"/>
    </location>
</feature>
<feature type="region of interest" description="Disordered" evidence="6">
    <location>
        <begin position="1"/>
        <end position="26"/>
    </location>
</feature>
<dbReference type="FunCoup" id="A0A067MMC8">
    <property type="interactions" value="24"/>
</dbReference>
<feature type="transmembrane region" description="Helical" evidence="7">
    <location>
        <begin position="305"/>
        <end position="330"/>
    </location>
</feature>
<reference evidence="10" key="1">
    <citation type="journal article" date="2014" name="Proc. Natl. Acad. Sci. U.S.A.">
        <title>Extensive sampling of basidiomycete genomes demonstrates inadequacy of the white-rot/brown-rot paradigm for wood decay fungi.</title>
        <authorList>
            <person name="Riley R."/>
            <person name="Salamov A.A."/>
            <person name="Brown D.W."/>
            <person name="Nagy L.G."/>
            <person name="Floudas D."/>
            <person name="Held B.W."/>
            <person name="Levasseur A."/>
            <person name="Lombard V."/>
            <person name="Morin E."/>
            <person name="Otillar R."/>
            <person name="Lindquist E.A."/>
            <person name="Sun H."/>
            <person name="LaButti K.M."/>
            <person name="Schmutz J."/>
            <person name="Jabbour D."/>
            <person name="Luo H."/>
            <person name="Baker S.E."/>
            <person name="Pisabarro A.G."/>
            <person name="Walton J.D."/>
            <person name="Blanchette R.A."/>
            <person name="Henrissat B."/>
            <person name="Martin F."/>
            <person name="Cullen D."/>
            <person name="Hibbett D.S."/>
            <person name="Grigoriev I.V."/>
        </authorList>
    </citation>
    <scope>NUCLEOTIDE SEQUENCE [LARGE SCALE GENOMIC DNA]</scope>
    <source>
        <strain evidence="10">FD-172 SS1</strain>
    </source>
</reference>
<evidence type="ECO:0000256" key="3">
    <source>
        <dbReference type="ARBA" id="ARBA00022692"/>
    </source>
</evidence>
<dbReference type="InParanoid" id="A0A067MMC8"/>
<dbReference type="AlphaFoldDB" id="A0A067MMC8"/>
<feature type="transmembrane region" description="Helical" evidence="7">
    <location>
        <begin position="396"/>
        <end position="422"/>
    </location>
</feature>
<feature type="domain" description="Major facilitator superfamily (MFS) profile" evidence="8">
    <location>
        <begin position="38"/>
        <end position="520"/>
    </location>
</feature>
<feature type="compositionally biased region" description="Basic and acidic residues" evidence="6">
    <location>
        <begin position="7"/>
        <end position="26"/>
    </location>
</feature>
<dbReference type="Proteomes" id="UP000027195">
    <property type="component" value="Unassembled WGS sequence"/>
</dbReference>
<accession>A0A067MMC8</accession>
<evidence type="ECO:0000256" key="4">
    <source>
        <dbReference type="ARBA" id="ARBA00022989"/>
    </source>
</evidence>
<dbReference type="EMBL" id="KL198025">
    <property type="protein sequence ID" value="KDQ16903.1"/>
    <property type="molecule type" value="Genomic_DNA"/>
</dbReference>
<dbReference type="Pfam" id="PF07690">
    <property type="entry name" value="MFS_1"/>
    <property type="match status" value="1"/>
</dbReference>
<feature type="transmembrane region" description="Helical" evidence="7">
    <location>
        <begin position="103"/>
        <end position="124"/>
    </location>
</feature>
<keyword evidence="5 7" id="KW-0472">Membrane</keyword>
<evidence type="ECO:0000256" key="5">
    <source>
        <dbReference type="ARBA" id="ARBA00023136"/>
    </source>
</evidence>
<evidence type="ECO:0000256" key="6">
    <source>
        <dbReference type="SAM" id="MobiDB-lite"/>
    </source>
</evidence>
<evidence type="ECO:0000259" key="8">
    <source>
        <dbReference type="PROSITE" id="PS50850"/>
    </source>
</evidence>
<dbReference type="SUPFAM" id="SSF103473">
    <property type="entry name" value="MFS general substrate transporter"/>
    <property type="match status" value="2"/>
</dbReference>
<dbReference type="GO" id="GO:0016020">
    <property type="term" value="C:membrane"/>
    <property type="evidence" value="ECO:0007669"/>
    <property type="project" value="UniProtKB-SubCell"/>
</dbReference>
<dbReference type="PANTHER" id="PTHR42718">
    <property type="entry name" value="MAJOR FACILITATOR SUPERFAMILY MULTIDRUG TRANSPORTER MFSC"/>
    <property type="match status" value="1"/>
</dbReference>
<feature type="transmembrane region" description="Helical" evidence="7">
    <location>
        <begin position="36"/>
        <end position="56"/>
    </location>
</feature>
<dbReference type="HOGENOM" id="CLU_000960_27_0_1"/>
<dbReference type="PANTHER" id="PTHR42718:SF9">
    <property type="entry name" value="MAJOR FACILITATOR SUPERFAMILY MULTIDRUG TRANSPORTER MFSC"/>
    <property type="match status" value="1"/>
</dbReference>
<feature type="transmembrane region" description="Helical" evidence="7">
    <location>
        <begin position="76"/>
        <end position="96"/>
    </location>
</feature>
<evidence type="ECO:0000313" key="9">
    <source>
        <dbReference type="EMBL" id="KDQ16903.1"/>
    </source>
</evidence>
<feature type="transmembrane region" description="Helical" evidence="7">
    <location>
        <begin position="195"/>
        <end position="215"/>
    </location>
</feature>
<feature type="transmembrane region" description="Helical" evidence="7">
    <location>
        <begin position="369"/>
        <end position="390"/>
    </location>
</feature>
<keyword evidence="10" id="KW-1185">Reference proteome</keyword>
<evidence type="ECO:0000256" key="2">
    <source>
        <dbReference type="ARBA" id="ARBA00022448"/>
    </source>
</evidence>
<comment type="subcellular location">
    <subcellularLocation>
        <location evidence="1">Membrane</location>
        <topology evidence="1">Multi-pass membrane protein</topology>
    </subcellularLocation>
</comment>
<proteinExistence type="predicted"/>
<feature type="transmembrane region" description="Helical" evidence="7">
    <location>
        <begin position="130"/>
        <end position="150"/>
    </location>
</feature>
<keyword evidence="4 7" id="KW-1133">Transmembrane helix</keyword>
<feature type="transmembrane region" description="Helical" evidence="7">
    <location>
        <begin position="227"/>
        <end position="248"/>
    </location>
</feature>
<feature type="transmembrane region" description="Helical" evidence="7">
    <location>
        <begin position="434"/>
        <end position="456"/>
    </location>
</feature>